<dbReference type="NCBIfam" id="NF033196">
    <property type="entry name" value="c_type_nonphoto"/>
    <property type="match status" value="1"/>
</dbReference>
<feature type="chain" id="PRO_5037624130" description="Photosynthetic reaction center cytochrome c subunit" evidence="9">
    <location>
        <begin position="26"/>
        <end position="151"/>
    </location>
</feature>
<dbReference type="GO" id="GO:0030077">
    <property type="term" value="C:plasma membrane light-harvesting complex"/>
    <property type="evidence" value="ECO:0007669"/>
    <property type="project" value="InterPro"/>
</dbReference>
<reference evidence="10" key="1">
    <citation type="submission" date="2021-06" db="EMBL/GenBank/DDBJ databases">
        <title>44 bacteria genomes isolated from Dapeng, Shenzhen.</title>
        <authorList>
            <person name="Zheng W."/>
            <person name="Yu S."/>
            <person name="Huang Y."/>
        </authorList>
    </citation>
    <scope>NUCLEOTIDE SEQUENCE</scope>
    <source>
        <strain evidence="10">DP5N28-2</strain>
    </source>
</reference>
<feature type="signal peptide" evidence="9">
    <location>
        <begin position="1"/>
        <end position="25"/>
    </location>
</feature>
<dbReference type="EMBL" id="JAHVHU010000002">
    <property type="protein sequence ID" value="MBY5956747.1"/>
    <property type="molecule type" value="Genomic_DNA"/>
</dbReference>
<dbReference type="RefSeq" id="WP_222578268.1">
    <property type="nucleotide sequence ID" value="NZ_JAHVHU010000002.1"/>
</dbReference>
<dbReference type="InterPro" id="IPR036280">
    <property type="entry name" value="Multihaem_cyt_sf"/>
</dbReference>
<keyword evidence="3" id="KW-0813">Transport</keyword>
<sequence length="151" mass="16974">MKIKKNKRNVMVAAISILVIIAASAFSPSQKSTDRENNLKILPKDISHDELSAVMKSFQVALGVGCDACHAKSTDKPGKLDFAADHKNKEIALNMMRMTSEINKDYFDVPGDFKDNYLYQEFPVTCNSCHNGHEKPVQRISVPINYDELER</sequence>
<dbReference type="Gene3D" id="1.10.468.10">
    <property type="entry name" value="Photosynthetic Reaction Center, subunit C, domain 2"/>
    <property type="match status" value="1"/>
</dbReference>
<dbReference type="InterPro" id="IPR023119">
    <property type="entry name" value="Multihaem_cyt_PRC_cyt_su-like"/>
</dbReference>
<evidence type="ECO:0000256" key="2">
    <source>
        <dbReference type="ARBA" id="ARBA00015978"/>
    </source>
</evidence>
<keyword evidence="7" id="KW-0249">Electron transport</keyword>
<accession>A0A953HVW5</accession>
<dbReference type="AlphaFoldDB" id="A0A953HVW5"/>
<evidence type="ECO:0000256" key="8">
    <source>
        <dbReference type="ARBA" id="ARBA00023004"/>
    </source>
</evidence>
<proteinExistence type="predicted"/>
<evidence type="ECO:0000256" key="3">
    <source>
        <dbReference type="ARBA" id="ARBA00022448"/>
    </source>
</evidence>
<protein>
    <recommendedName>
        <fullName evidence="2">Photosynthetic reaction center cytochrome c subunit</fullName>
    </recommendedName>
</protein>
<dbReference type="SUPFAM" id="SSF48695">
    <property type="entry name" value="Multiheme cytochromes"/>
    <property type="match status" value="1"/>
</dbReference>
<evidence type="ECO:0000256" key="1">
    <source>
        <dbReference type="ARBA" id="ARBA00003196"/>
    </source>
</evidence>
<dbReference type="Pfam" id="PF02276">
    <property type="entry name" value="CytoC_RC"/>
    <property type="match status" value="1"/>
</dbReference>
<organism evidence="10 11">
    <name type="scientific">Membranihabitans marinus</name>
    <dbReference type="NCBI Taxonomy" id="1227546"/>
    <lineage>
        <taxon>Bacteria</taxon>
        <taxon>Pseudomonadati</taxon>
        <taxon>Bacteroidota</taxon>
        <taxon>Saprospiria</taxon>
        <taxon>Saprospirales</taxon>
        <taxon>Saprospiraceae</taxon>
        <taxon>Membranihabitans</taxon>
    </lineage>
</organism>
<dbReference type="GO" id="GO:0020037">
    <property type="term" value="F:heme binding"/>
    <property type="evidence" value="ECO:0007669"/>
    <property type="project" value="InterPro"/>
</dbReference>
<dbReference type="GO" id="GO:0019684">
    <property type="term" value="P:photosynthesis, light reaction"/>
    <property type="evidence" value="ECO:0007669"/>
    <property type="project" value="InterPro"/>
</dbReference>
<evidence type="ECO:0000256" key="6">
    <source>
        <dbReference type="ARBA" id="ARBA00022723"/>
    </source>
</evidence>
<keyword evidence="5" id="KW-0349">Heme</keyword>
<evidence type="ECO:0000256" key="9">
    <source>
        <dbReference type="SAM" id="SignalP"/>
    </source>
</evidence>
<keyword evidence="9" id="KW-0732">Signal</keyword>
<dbReference type="GO" id="GO:0005506">
    <property type="term" value="F:iron ion binding"/>
    <property type="evidence" value="ECO:0007669"/>
    <property type="project" value="InterPro"/>
</dbReference>
<keyword evidence="4" id="KW-0602">Photosynthesis</keyword>
<comment type="caution">
    <text evidence="10">The sequence shown here is derived from an EMBL/GenBank/DDBJ whole genome shotgun (WGS) entry which is preliminary data.</text>
</comment>
<dbReference type="InterPro" id="IPR003158">
    <property type="entry name" value="Photosyn_RC_cyt_c-su"/>
</dbReference>
<dbReference type="GO" id="GO:0009055">
    <property type="term" value="F:electron transfer activity"/>
    <property type="evidence" value="ECO:0007669"/>
    <property type="project" value="InterPro"/>
</dbReference>
<keyword evidence="8" id="KW-0408">Iron</keyword>
<name>A0A953HVW5_9BACT</name>
<comment type="function">
    <text evidence="1">The reaction center of purple bacteria contains a tightly bound cytochrome molecule which re-reduces the photo oxidized primary electron donor.</text>
</comment>
<evidence type="ECO:0000313" key="11">
    <source>
        <dbReference type="Proteomes" id="UP000753961"/>
    </source>
</evidence>
<evidence type="ECO:0000256" key="4">
    <source>
        <dbReference type="ARBA" id="ARBA00022531"/>
    </source>
</evidence>
<evidence type="ECO:0000256" key="7">
    <source>
        <dbReference type="ARBA" id="ARBA00022982"/>
    </source>
</evidence>
<evidence type="ECO:0000256" key="5">
    <source>
        <dbReference type="ARBA" id="ARBA00022617"/>
    </source>
</evidence>
<keyword evidence="11" id="KW-1185">Reference proteome</keyword>
<gene>
    <name evidence="10" type="ORF">KUV50_01275</name>
</gene>
<keyword evidence="6" id="KW-0479">Metal-binding</keyword>
<evidence type="ECO:0000313" key="10">
    <source>
        <dbReference type="EMBL" id="MBY5956747.1"/>
    </source>
</evidence>
<dbReference type="Proteomes" id="UP000753961">
    <property type="component" value="Unassembled WGS sequence"/>
</dbReference>